<sequence length="178" mass="19933">MVPNSKVPERKLFVQNLSPNHEALKGKGETQRQHEPCSQDDVVISASRKPKAKKKASDATFLPTKPDDTERQDAAVEGFCEVLEDLCRSAEISVDDREEGEAEWLHFPVGKIKTLVKEVMSIRANKILHLVPVVLLERTLKVLDHQIHSAEGLSINQSEYIINILSFPRTTVSNVNEA</sequence>
<dbReference type="AlphaFoldDB" id="A0A2U1KD86"/>
<dbReference type="EMBL" id="PKPP01021755">
    <property type="protein sequence ID" value="PWA34715.1"/>
    <property type="molecule type" value="Genomic_DNA"/>
</dbReference>
<dbReference type="GO" id="GO:0034087">
    <property type="term" value="P:establishment of mitotic sister chromatid cohesion"/>
    <property type="evidence" value="ECO:0007669"/>
    <property type="project" value="TreeGrafter"/>
</dbReference>
<dbReference type="GO" id="GO:0071169">
    <property type="term" value="P:establishment of protein localization to chromatin"/>
    <property type="evidence" value="ECO:0007669"/>
    <property type="project" value="TreeGrafter"/>
</dbReference>
<accession>A0A2U1KD86</accession>
<evidence type="ECO:0000313" key="2">
    <source>
        <dbReference type="EMBL" id="PWA34715.1"/>
    </source>
</evidence>
<dbReference type="OrthoDB" id="418242at2759"/>
<dbReference type="PANTHER" id="PTHR21704:SF18">
    <property type="entry name" value="NIPPED-B-LIKE PROTEIN"/>
    <property type="match status" value="1"/>
</dbReference>
<keyword evidence="3" id="KW-1185">Reference proteome</keyword>
<organism evidence="2 3">
    <name type="scientific">Artemisia annua</name>
    <name type="common">Sweet wormwood</name>
    <dbReference type="NCBI Taxonomy" id="35608"/>
    <lineage>
        <taxon>Eukaryota</taxon>
        <taxon>Viridiplantae</taxon>
        <taxon>Streptophyta</taxon>
        <taxon>Embryophyta</taxon>
        <taxon>Tracheophyta</taxon>
        <taxon>Spermatophyta</taxon>
        <taxon>Magnoliopsida</taxon>
        <taxon>eudicotyledons</taxon>
        <taxon>Gunneridae</taxon>
        <taxon>Pentapetalae</taxon>
        <taxon>asterids</taxon>
        <taxon>campanulids</taxon>
        <taxon>Asterales</taxon>
        <taxon>Asteraceae</taxon>
        <taxon>Asteroideae</taxon>
        <taxon>Anthemideae</taxon>
        <taxon>Artemisiinae</taxon>
        <taxon>Artemisia</taxon>
    </lineage>
</organism>
<dbReference type="GO" id="GO:0140588">
    <property type="term" value="P:chromatin looping"/>
    <property type="evidence" value="ECO:0007669"/>
    <property type="project" value="InterPro"/>
</dbReference>
<evidence type="ECO:0000313" key="3">
    <source>
        <dbReference type="Proteomes" id="UP000245207"/>
    </source>
</evidence>
<protein>
    <submittedName>
        <fullName evidence="2">Armadillo-like helical</fullName>
    </submittedName>
</protein>
<dbReference type="GO" id="GO:1990414">
    <property type="term" value="P:replication-born double-strand break repair via sister chromatid exchange"/>
    <property type="evidence" value="ECO:0007669"/>
    <property type="project" value="TreeGrafter"/>
</dbReference>
<reference evidence="2 3" key="1">
    <citation type="journal article" date="2018" name="Mol. Plant">
        <title>The genome of Artemisia annua provides insight into the evolution of Asteraceae family and artemisinin biosynthesis.</title>
        <authorList>
            <person name="Shen Q."/>
            <person name="Zhang L."/>
            <person name="Liao Z."/>
            <person name="Wang S."/>
            <person name="Yan T."/>
            <person name="Shi P."/>
            <person name="Liu M."/>
            <person name="Fu X."/>
            <person name="Pan Q."/>
            <person name="Wang Y."/>
            <person name="Lv Z."/>
            <person name="Lu X."/>
            <person name="Zhang F."/>
            <person name="Jiang W."/>
            <person name="Ma Y."/>
            <person name="Chen M."/>
            <person name="Hao X."/>
            <person name="Li L."/>
            <person name="Tang Y."/>
            <person name="Lv G."/>
            <person name="Zhou Y."/>
            <person name="Sun X."/>
            <person name="Brodelius P.E."/>
            <person name="Rose J.K.C."/>
            <person name="Tang K."/>
        </authorList>
    </citation>
    <scope>NUCLEOTIDE SEQUENCE [LARGE SCALE GENOMIC DNA]</scope>
    <source>
        <strain evidence="3">cv. Huhao1</strain>
        <tissue evidence="2">Leaf</tissue>
    </source>
</reference>
<dbReference type="GO" id="GO:0061775">
    <property type="term" value="F:cohesin loader activity"/>
    <property type="evidence" value="ECO:0007669"/>
    <property type="project" value="InterPro"/>
</dbReference>
<dbReference type="InterPro" id="IPR033031">
    <property type="entry name" value="Scc2/Nipped-B"/>
</dbReference>
<dbReference type="Proteomes" id="UP000245207">
    <property type="component" value="Unassembled WGS sequence"/>
</dbReference>
<dbReference type="GO" id="GO:0010468">
    <property type="term" value="P:regulation of gene expression"/>
    <property type="evidence" value="ECO:0007669"/>
    <property type="project" value="InterPro"/>
</dbReference>
<name>A0A2U1KD86_ARTAN</name>
<dbReference type="GO" id="GO:0003682">
    <property type="term" value="F:chromatin binding"/>
    <property type="evidence" value="ECO:0007669"/>
    <property type="project" value="TreeGrafter"/>
</dbReference>
<evidence type="ECO:0000256" key="1">
    <source>
        <dbReference type="SAM" id="MobiDB-lite"/>
    </source>
</evidence>
<dbReference type="PANTHER" id="PTHR21704">
    <property type="entry name" value="NIPPED-B-LIKE PROTEIN DELANGIN SCC2-RELATED"/>
    <property type="match status" value="1"/>
</dbReference>
<feature type="compositionally biased region" description="Basic and acidic residues" evidence="1">
    <location>
        <begin position="22"/>
        <end position="37"/>
    </location>
</feature>
<feature type="region of interest" description="Disordered" evidence="1">
    <location>
        <begin position="1"/>
        <end position="68"/>
    </location>
</feature>
<dbReference type="STRING" id="35608.A0A2U1KD86"/>
<gene>
    <name evidence="2" type="ORF">CTI12_AA596720</name>
</gene>
<comment type="caution">
    <text evidence="2">The sequence shown here is derived from an EMBL/GenBank/DDBJ whole genome shotgun (WGS) entry which is preliminary data.</text>
</comment>
<dbReference type="GO" id="GO:0090694">
    <property type="term" value="C:Scc2-Scc4 cohesin loading complex"/>
    <property type="evidence" value="ECO:0007669"/>
    <property type="project" value="TreeGrafter"/>
</dbReference>
<proteinExistence type="predicted"/>